<dbReference type="PANTHER" id="PTHR16779:SF1">
    <property type="entry name" value="BETA-1,4-MANNOSYLTRANSFERASE EGH"/>
    <property type="match status" value="1"/>
</dbReference>
<evidence type="ECO:0000313" key="4">
    <source>
        <dbReference type="Proteomes" id="UP001652700"/>
    </source>
</evidence>
<sequence>MISGTVKHVIHCVCLIGLIVLSQMFMVVPDNFTEDWTECDTARLIIFWIAKLATFGTIPQLSFIFLGMLLYNSFSENVAPKGPFPLAPFICFRVVTRGDFPQLVQNTVKRNLETCLSAGLKSFCFDIVTDKLINITPSGQVRETVVPSTYKTKTGVLYKGRALQYCLEQDVNFLEDDTWIVHLDEETVLTESSINGIVAFVMNGKHKFGQGTITYANEQIVSLACTLMDCAIRVADDLGKLKFQLKFFHKMLFSWKGSFMVAQAGAERNVGFDHGVESSLSEDYFFGTQALIRGYSFDFIEGEMWEKSPFTFRDYIKQRARWLQGTYQYATSNRIPGRYKILAYIVFSVWVSVPILGINGILTSFMLTPYYPVCERSSLLLYIILLYFYFFGILHSFKKFGFMRIILYFASFIIMLPIFLVLDSLAVFKVLFISTNTFQIVDKSLEQTKANIV</sequence>
<accession>A0ABM5JQ91</accession>
<keyword evidence="1" id="KW-0812">Transmembrane</keyword>
<feature type="transmembrane region" description="Helical" evidence="1">
    <location>
        <begin position="48"/>
        <end position="71"/>
    </location>
</feature>
<feature type="transmembrane region" description="Helical" evidence="1">
    <location>
        <begin position="9"/>
        <end position="28"/>
    </location>
</feature>
<dbReference type="Pfam" id="PF13632">
    <property type="entry name" value="Glyco_trans_2_3"/>
    <property type="match status" value="1"/>
</dbReference>
<organism evidence="3 4">
    <name type="scientific">Diabrotica virgifera virgifera</name>
    <name type="common">western corn rootworm</name>
    <dbReference type="NCBI Taxonomy" id="50390"/>
    <lineage>
        <taxon>Eukaryota</taxon>
        <taxon>Metazoa</taxon>
        <taxon>Ecdysozoa</taxon>
        <taxon>Arthropoda</taxon>
        <taxon>Hexapoda</taxon>
        <taxon>Insecta</taxon>
        <taxon>Pterygota</taxon>
        <taxon>Neoptera</taxon>
        <taxon>Endopterygota</taxon>
        <taxon>Coleoptera</taxon>
        <taxon>Polyphaga</taxon>
        <taxon>Cucujiformia</taxon>
        <taxon>Chrysomeloidea</taxon>
        <taxon>Chrysomelidae</taxon>
        <taxon>Galerucinae</taxon>
        <taxon>Diabroticina</taxon>
        <taxon>Diabroticites</taxon>
        <taxon>Diabrotica</taxon>
    </lineage>
</organism>
<dbReference type="RefSeq" id="XP_050500105.1">
    <property type="nucleotide sequence ID" value="XM_050644148.1"/>
</dbReference>
<keyword evidence="1" id="KW-1133">Transmembrane helix</keyword>
<dbReference type="InterPro" id="IPR001173">
    <property type="entry name" value="Glyco_trans_2-like"/>
</dbReference>
<dbReference type="EnsemblMetazoa" id="XM_050644148.1">
    <property type="protein sequence ID" value="XP_050500105.1"/>
    <property type="gene ID" value="LOC126880345"/>
</dbReference>
<name>A0ABM5JQ91_DIAVI</name>
<feature type="transmembrane region" description="Helical" evidence="1">
    <location>
        <begin position="341"/>
        <end position="367"/>
    </location>
</feature>
<proteinExistence type="predicted"/>
<feature type="transmembrane region" description="Helical" evidence="1">
    <location>
        <begin position="406"/>
        <end position="428"/>
    </location>
</feature>
<evidence type="ECO:0000259" key="2">
    <source>
        <dbReference type="Pfam" id="PF13632"/>
    </source>
</evidence>
<dbReference type="PANTHER" id="PTHR16779">
    <property type="entry name" value="BETA-1,4-MANNOSYLTRANSFERASE EGH"/>
    <property type="match status" value="1"/>
</dbReference>
<keyword evidence="4" id="KW-1185">Reference proteome</keyword>
<keyword evidence="1" id="KW-0472">Membrane</keyword>
<feature type="domain" description="Glycosyltransferase 2-like" evidence="2">
    <location>
        <begin position="179"/>
        <end position="391"/>
    </location>
</feature>
<evidence type="ECO:0000256" key="1">
    <source>
        <dbReference type="SAM" id="Phobius"/>
    </source>
</evidence>
<evidence type="ECO:0000313" key="3">
    <source>
        <dbReference type="EnsemblMetazoa" id="XP_050500105.1"/>
    </source>
</evidence>
<dbReference type="SUPFAM" id="SSF53448">
    <property type="entry name" value="Nucleotide-diphospho-sugar transferases"/>
    <property type="match status" value="1"/>
</dbReference>
<dbReference type="GeneID" id="126880345"/>
<dbReference type="InterPro" id="IPR029044">
    <property type="entry name" value="Nucleotide-diphossugar_trans"/>
</dbReference>
<feature type="transmembrane region" description="Helical" evidence="1">
    <location>
        <begin position="379"/>
        <end position="397"/>
    </location>
</feature>
<protein>
    <recommendedName>
        <fullName evidence="2">Glycosyltransferase 2-like domain-containing protein</fullName>
    </recommendedName>
</protein>
<dbReference type="Proteomes" id="UP001652700">
    <property type="component" value="Unplaced"/>
</dbReference>
<reference evidence="3" key="1">
    <citation type="submission" date="2025-05" db="UniProtKB">
        <authorList>
            <consortium name="EnsemblMetazoa"/>
        </authorList>
    </citation>
    <scope>IDENTIFICATION</scope>
</reference>
<dbReference type="InterPro" id="IPR027389">
    <property type="entry name" value="B_mannosylTrfase_Bre-3/Egh"/>
</dbReference>